<gene>
    <name evidence="1" type="ORF">K1T71_010447</name>
</gene>
<organism evidence="1 2">
    <name type="scientific">Dendrolimus kikuchii</name>
    <dbReference type="NCBI Taxonomy" id="765133"/>
    <lineage>
        <taxon>Eukaryota</taxon>
        <taxon>Metazoa</taxon>
        <taxon>Ecdysozoa</taxon>
        <taxon>Arthropoda</taxon>
        <taxon>Hexapoda</taxon>
        <taxon>Insecta</taxon>
        <taxon>Pterygota</taxon>
        <taxon>Neoptera</taxon>
        <taxon>Endopterygota</taxon>
        <taxon>Lepidoptera</taxon>
        <taxon>Glossata</taxon>
        <taxon>Ditrysia</taxon>
        <taxon>Bombycoidea</taxon>
        <taxon>Lasiocampidae</taxon>
        <taxon>Dendrolimus</taxon>
    </lineage>
</organism>
<evidence type="ECO:0000313" key="2">
    <source>
        <dbReference type="Proteomes" id="UP000824533"/>
    </source>
</evidence>
<dbReference type="Proteomes" id="UP000824533">
    <property type="component" value="Linkage Group LG18"/>
</dbReference>
<sequence>MGGALVLALVAAARAGSPNGTGALGLDPLDILAPSPSPTSEEEKTPLFPTDLFTEEQRRSGAVLLHVVGMGYMFVALAIVCDEFFVPALDVIIERLAIRDDVAGATFMAAGGSAPELFTSVIGVFVSFDDVGIGTIVGSAVFNILFVIGACALFSRTTLSLTWWPLFRDCTFYSISLMVLIYCFRDSVIYWQEALVLFSLYGAYVLFMRVNQPVERALKKLIYKNKVTRVRSTDQLMPTHQSAAQTLHGNATTSSETSVGTNTATAAPTAGPSKAPPPAAKFRHGLLQLMIHTIDPMHDGKVDEKATQLHAIASLKVLLEATRPAAGGAGATAARHSAAAATQSKETPLDLPNGGIADVQLDAIEEIGDLEDDTTPLDMSWPSGFRKRLTYVLVAPIVFPLWITLPDTRTPRGKNLFPITFIGSVVWIAFFSYLMVWWANVAGSTAHVPPEVMGLTLLAAGTSVPDLITSVIVARKGFGDMAVSSSVGSNIFDVTVGLPLPWLLYGLIYGEPVQVNSKGMMCSIVLLFAMLIFVILSIACFRWKMNRGLGFTMFLLYFVFVAVSLGLEYGYLHCPSE</sequence>
<accession>A0ACC1CRM6</accession>
<comment type="caution">
    <text evidence="1">The sequence shown here is derived from an EMBL/GenBank/DDBJ whole genome shotgun (WGS) entry which is preliminary data.</text>
</comment>
<evidence type="ECO:0000313" key="1">
    <source>
        <dbReference type="EMBL" id="KAJ0174301.1"/>
    </source>
</evidence>
<proteinExistence type="predicted"/>
<dbReference type="EMBL" id="CM034404">
    <property type="protein sequence ID" value="KAJ0174301.1"/>
    <property type="molecule type" value="Genomic_DNA"/>
</dbReference>
<keyword evidence="2" id="KW-1185">Reference proteome</keyword>
<name>A0ACC1CRM6_9NEOP</name>
<protein>
    <submittedName>
        <fullName evidence="1">Uncharacterized protein</fullName>
    </submittedName>
</protein>
<reference evidence="1 2" key="1">
    <citation type="journal article" date="2021" name="Front. Genet.">
        <title>Chromosome-Level Genome Assembly Reveals Significant Gene Expansion in the Toll and IMD Signaling Pathways of Dendrolimus kikuchii.</title>
        <authorList>
            <person name="Zhou J."/>
            <person name="Wu P."/>
            <person name="Xiong Z."/>
            <person name="Liu N."/>
            <person name="Zhao N."/>
            <person name="Ji M."/>
            <person name="Qiu Y."/>
            <person name="Yang B."/>
        </authorList>
    </citation>
    <scope>NUCLEOTIDE SEQUENCE [LARGE SCALE GENOMIC DNA]</scope>
    <source>
        <strain evidence="1">Ann1</strain>
    </source>
</reference>